<reference evidence="10" key="1">
    <citation type="journal article" date="2020" name="bioRxiv">
        <title>Chromosome-level reference genome of the European wasp spider Argiope bruennichi: a resource for studies on range expansion and evolutionary adaptation.</title>
        <authorList>
            <person name="Sheffer M.M."/>
            <person name="Hoppe A."/>
            <person name="Krehenwinkel H."/>
            <person name="Uhl G."/>
            <person name="Kuss A.W."/>
            <person name="Jensen L."/>
            <person name="Jensen C."/>
            <person name="Gillespie R.G."/>
            <person name="Hoff K.J."/>
            <person name="Prost S."/>
        </authorList>
    </citation>
    <scope>NUCLEOTIDE SEQUENCE</scope>
</reference>
<keyword evidence="2" id="KW-0808">Transferase</keyword>
<keyword evidence="11" id="KW-1185">Reference proteome</keyword>
<dbReference type="EMBL" id="JABXBU010000001">
    <property type="protein sequence ID" value="KAF8795542.1"/>
    <property type="molecule type" value="Genomic_DNA"/>
</dbReference>
<dbReference type="PANTHER" id="PTHR37984:SF5">
    <property type="entry name" value="PROTEIN NYNRIN-LIKE"/>
    <property type="match status" value="1"/>
</dbReference>
<evidence type="ECO:0000256" key="2">
    <source>
        <dbReference type="ARBA" id="ARBA00022679"/>
    </source>
</evidence>
<dbReference type="InterPro" id="IPR043128">
    <property type="entry name" value="Rev_trsase/Diguanyl_cyclase"/>
</dbReference>
<dbReference type="SUPFAM" id="SSF56672">
    <property type="entry name" value="DNA/RNA polymerases"/>
    <property type="match status" value="1"/>
</dbReference>
<organism evidence="10 11">
    <name type="scientific">Argiope bruennichi</name>
    <name type="common">Wasp spider</name>
    <name type="synonym">Aranea bruennichi</name>
    <dbReference type="NCBI Taxonomy" id="94029"/>
    <lineage>
        <taxon>Eukaryota</taxon>
        <taxon>Metazoa</taxon>
        <taxon>Ecdysozoa</taxon>
        <taxon>Arthropoda</taxon>
        <taxon>Chelicerata</taxon>
        <taxon>Arachnida</taxon>
        <taxon>Araneae</taxon>
        <taxon>Araneomorphae</taxon>
        <taxon>Entelegynae</taxon>
        <taxon>Araneoidea</taxon>
        <taxon>Araneidae</taxon>
        <taxon>Argiope</taxon>
    </lineage>
</organism>
<feature type="domain" description="Integrase zinc-binding" evidence="9">
    <location>
        <begin position="316"/>
        <end position="372"/>
    </location>
</feature>
<evidence type="ECO:0000256" key="7">
    <source>
        <dbReference type="ARBA" id="ARBA00022918"/>
    </source>
</evidence>
<dbReference type="InterPro" id="IPR050951">
    <property type="entry name" value="Retrovirus_Pol_polyprotein"/>
</dbReference>
<dbReference type="FunFam" id="1.10.340.70:FF:000001">
    <property type="entry name" value="Retrovirus-related Pol polyprotein from transposon gypsy-like Protein"/>
    <property type="match status" value="1"/>
</dbReference>
<dbReference type="AlphaFoldDB" id="A0A8T0FXQ2"/>
<dbReference type="Gene3D" id="3.30.420.10">
    <property type="entry name" value="Ribonuclease H-like superfamily/Ribonuclease H"/>
    <property type="match status" value="1"/>
</dbReference>
<dbReference type="Pfam" id="PF17921">
    <property type="entry name" value="Integrase_H2C2"/>
    <property type="match status" value="1"/>
</dbReference>
<dbReference type="InterPro" id="IPR041373">
    <property type="entry name" value="RT_RNaseH"/>
</dbReference>
<comment type="caution">
    <text evidence="10">The sequence shown here is derived from an EMBL/GenBank/DDBJ whole genome shotgun (WGS) entry which is preliminary data.</text>
</comment>
<evidence type="ECO:0000256" key="4">
    <source>
        <dbReference type="ARBA" id="ARBA00022722"/>
    </source>
</evidence>
<dbReference type="EC" id="2.7.7.49" evidence="1"/>
<dbReference type="GO" id="GO:0016787">
    <property type="term" value="F:hydrolase activity"/>
    <property type="evidence" value="ECO:0007669"/>
    <property type="project" value="UniProtKB-KW"/>
</dbReference>
<protein>
    <recommendedName>
        <fullName evidence="1">RNA-directed DNA polymerase</fullName>
        <ecNumber evidence="1">2.7.7.49</ecNumber>
    </recommendedName>
</protein>
<dbReference type="GO" id="GO:0004519">
    <property type="term" value="F:endonuclease activity"/>
    <property type="evidence" value="ECO:0007669"/>
    <property type="project" value="UniProtKB-KW"/>
</dbReference>
<evidence type="ECO:0000256" key="5">
    <source>
        <dbReference type="ARBA" id="ARBA00022759"/>
    </source>
</evidence>
<dbReference type="InterPro" id="IPR036397">
    <property type="entry name" value="RNaseH_sf"/>
</dbReference>
<evidence type="ECO:0000256" key="3">
    <source>
        <dbReference type="ARBA" id="ARBA00022695"/>
    </source>
</evidence>
<proteinExistence type="predicted"/>
<keyword evidence="7" id="KW-0695">RNA-directed DNA polymerase</keyword>
<keyword evidence="6" id="KW-0378">Hydrolase</keyword>
<sequence>MKKREVQATIEEMPLFGLDTEERHSCRILALEDITVPSRVEFVAEGHVSNIRRVLTILREAHLKLSPTKCKLFRNLGHVISSEGVSTDPEKTHAIRTPVTRIGAVLSQKIDGEKRVITYFSKNLSKAERNYCVTLKELLAIIKAVEHFHHYLYGRKFLLELITRHWSGFQESGRTARWVQRLQKYDKDIQHRKGTSHGNANALSRGPCPENCKHGTKVEEKFGVTAPAIRRATSDDDPWSDANVCKSHIGDKVLKPIIDLMEASNGKPMWQDVAHYGPELKKHWAMWDSLYLRNGVLFRKCESDDGKKLWPQIVLPHSRVSSVLEELCSSPTGGYFWIMKNLHNVRERFFWVKSKSNVEKWCRSCNACAKTRIRGKLQKYNVEAPFERNALDVLGPLPRTADGNKYILVIMDYFSK</sequence>
<name>A0A8T0FXQ2_ARGBR</name>
<keyword evidence="5" id="KW-0255">Endonuclease</keyword>
<dbReference type="CDD" id="cd09274">
    <property type="entry name" value="RNase_HI_RT_Ty3"/>
    <property type="match status" value="1"/>
</dbReference>
<dbReference type="PANTHER" id="PTHR37984">
    <property type="entry name" value="PROTEIN CBG26694"/>
    <property type="match status" value="1"/>
</dbReference>
<reference evidence="10" key="2">
    <citation type="submission" date="2020-06" db="EMBL/GenBank/DDBJ databases">
        <authorList>
            <person name="Sheffer M."/>
        </authorList>
    </citation>
    <scope>NUCLEOTIDE SEQUENCE</scope>
</reference>
<dbReference type="GO" id="GO:0003676">
    <property type="term" value="F:nucleic acid binding"/>
    <property type="evidence" value="ECO:0007669"/>
    <property type="project" value="InterPro"/>
</dbReference>
<evidence type="ECO:0000256" key="1">
    <source>
        <dbReference type="ARBA" id="ARBA00012493"/>
    </source>
</evidence>
<dbReference type="GO" id="GO:0003964">
    <property type="term" value="F:RNA-directed DNA polymerase activity"/>
    <property type="evidence" value="ECO:0007669"/>
    <property type="project" value="UniProtKB-KW"/>
</dbReference>
<accession>A0A8T0FXQ2</accession>
<evidence type="ECO:0000313" key="10">
    <source>
        <dbReference type="EMBL" id="KAF8795542.1"/>
    </source>
</evidence>
<dbReference type="InterPro" id="IPR041588">
    <property type="entry name" value="Integrase_H2C2"/>
</dbReference>
<keyword evidence="3" id="KW-0548">Nucleotidyltransferase</keyword>
<dbReference type="Proteomes" id="UP000807504">
    <property type="component" value="Unassembled WGS sequence"/>
</dbReference>
<dbReference type="Gene3D" id="3.10.20.370">
    <property type="match status" value="1"/>
</dbReference>
<keyword evidence="4" id="KW-0540">Nuclease</keyword>
<evidence type="ECO:0000256" key="6">
    <source>
        <dbReference type="ARBA" id="ARBA00022801"/>
    </source>
</evidence>
<gene>
    <name evidence="10" type="ORF">HNY73_000033</name>
</gene>
<dbReference type="Gene3D" id="3.30.70.270">
    <property type="match status" value="1"/>
</dbReference>
<evidence type="ECO:0000313" key="11">
    <source>
        <dbReference type="Proteomes" id="UP000807504"/>
    </source>
</evidence>
<feature type="domain" description="Reverse transcriptase RNase H-like" evidence="8">
    <location>
        <begin position="101"/>
        <end position="185"/>
    </location>
</feature>
<evidence type="ECO:0000259" key="9">
    <source>
        <dbReference type="Pfam" id="PF17921"/>
    </source>
</evidence>
<dbReference type="FunFam" id="3.10.20.370:FF:000001">
    <property type="entry name" value="Retrovirus-related Pol polyprotein from transposon 17.6-like protein"/>
    <property type="match status" value="1"/>
</dbReference>
<dbReference type="Pfam" id="PF17917">
    <property type="entry name" value="RT_RNaseH"/>
    <property type="match status" value="1"/>
</dbReference>
<evidence type="ECO:0000259" key="8">
    <source>
        <dbReference type="Pfam" id="PF17917"/>
    </source>
</evidence>
<dbReference type="Gene3D" id="1.10.340.70">
    <property type="match status" value="1"/>
</dbReference>
<dbReference type="InterPro" id="IPR043502">
    <property type="entry name" value="DNA/RNA_pol_sf"/>
</dbReference>